<reference evidence="2" key="1">
    <citation type="submission" date="2020-07" db="EMBL/GenBank/DDBJ databases">
        <title>The High-quality genome of the commercially important snow crab, Chionoecetes opilio.</title>
        <authorList>
            <person name="Jeong J.-H."/>
            <person name="Ryu S."/>
        </authorList>
    </citation>
    <scope>NUCLEOTIDE SEQUENCE</scope>
    <source>
        <strain evidence="2">MADBK_172401_WGS</strain>
        <tissue evidence="2">Digestive gland</tissue>
    </source>
</reference>
<comment type="caution">
    <text evidence="2">The sequence shown here is derived from an EMBL/GenBank/DDBJ whole genome shotgun (WGS) entry which is preliminary data.</text>
</comment>
<proteinExistence type="predicted"/>
<dbReference type="Proteomes" id="UP000770661">
    <property type="component" value="Unassembled WGS sequence"/>
</dbReference>
<dbReference type="AlphaFoldDB" id="A0A8J4XVB8"/>
<dbReference type="SUPFAM" id="SSF56672">
    <property type="entry name" value="DNA/RNA polymerases"/>
    <property type="match status" value="1"/>
</dbReference>
<feature type="region of interest" description="Disordered" evidence="1">
    <location>
        <begin position="1"/>
        <end position="22"/>
    </location>
</feature>
<dbReference type="GO" id="GO:0071897">
    <property type="term" value="P:DNA biosynthetic process"/>
    <property type="evidence" value="ECO:0007669"/>
    <property type="project" value="UniProtKB-ARBA"/>
</dbReference>
<dbReference type="EMBL" id="JACEEZ010022290">
    <property type="protein sequence ID" value="KAG0712586.1"/>
    <property type="molecule type" value="Genomic_DNA"/>
</dbReference>
<evidence type="ECO:0000313" key="3">
    <source>
        <dbReference type="Proteomes" id="UP000770661"/>
    </source>
</evidence>
<accession>A0A8J4XVB8</accession>
<name>A0A8J4XVB8_CHIOP</name>
<dbReference type="OrthoDB" id="1701144at2759"/>
<sequence>MTSHDVELLPGTSPLRQPPYRLHPRKCEPDDAICGLSTPAGLAIPQHSAVGVTMSSRQPKEDGQLAPLHGLPPRVNAVTVFRRLPALPRIDDLIDKGYYRRFPVPTSRPLPSLSPGSLVGCDYNWTDSAKPPFNQLKNFLSQGPVLIGPDFAKPLRLQPIQRHRL</sequence>
<keyword evidence="3" id="KW-1185">Reference proteome</keyword>
<gene>
    <name evidence="2" type="ORF">GWK47_018186</name>
</gene>
<dbReference type="InterPro" id="IPR043502">
    <property type="entry name" value="DNA/RNA_pol_sf"/>
</dbReference>
<evidence type="ECO:0000313" key="2">
    <source>
        <dbReference type="EMBL" id="KAG0712586.1"/>
    </source>
</evidence>
<evidence type="ECO:0000256" key="1">
    <source>
        <dbReference type="SAM" id="MobiDB-lite"/>
    </source>
</evidence>
<protein>
    <submittedName>
        <fullName evidence="2">Uncharacterized protein</fullName>
    </submittedName>
</protein>
<organism evidence="2 3">
    <name type="scientific">Chionoecetes opilio</name>
    <name type="common">Atlantic snow crab</name>
    <name type="synonym">Cancer opilio</name>
    <dbReference type="NCBI Taxonomy" id="41210"/>
    <lineage>
        <taxon>Eukaryota</taxon>
        <taxon>Metazoa</taxon>
        <taxon>Ecdysozoa</taxon>
        <taxon>Arthropoda</taxon>
        <taxon>Crustacea</taxon>
        <taxon>Multicrustacea</taxon>
        <taxon>Malacostraca</taxon>
        <taxon>Eumalacostraca</taxon>
        <taxon>Eucarida</taxon>
        <taxon>Decapoda</taxon>
        <taxon>Pleocyemata</taxon>
        <taxon>Brachyura</taxon>
        <taxon>Eubrachyura</taxon>
        <taxon>Majoidea</taxon>
        <taxon>Majidae</taxon>
        <taxon>Chionoecetes</taxon>
    </lineage>
</organism>